<proteinExistence type="predicted"/>
<evidence type="ECO:0000313" key="1">
    <source>
        <dbReference type="EMBL" id="PKC67382.1"/>
    </source>
</evidence>
<gene>
    <name evidence="1" type="ORF">RhiirA1_458509</name>
</gene>
<dbReference type="AlphaFoldDB" id="A0A2N0RVT0"/>
<dbReference type="VEuPathDB" id="FungiDB:FUN_006270"/>
<comment type="caution">
    <text evidence="1">The sequence shown here is derived from an EMBL/GenBank/DDBJ whole genome shotgun (WGS) entry which is preliminary data.</text>
</comment>
<reference evidence="1 2" key="2">
    <citation type="submission" date="2017-10" db="EMBL/GenBank/DDBJ databases">
        <title>Genome analyses suggest a sexual origin of heterokaryosis in a supposedly ancient asexual fungus.</title>
        <authorList>
            <person name="Corradi N."/>
            <person name="Sedzielewska K."/>
            <person name="Noel J."/>
            <person name="Charron P."/>
            <person name="Farinelli L."/>
            <person name="Marton T."/>
            <person name="Kruger M."/>
            <person name="Pelin A."/>
            <person name="Brachmann A."/>
            <person name="Corradi N."/>
        </authorList>
    </citation>
    <scope>NUCLEOTIDE SEQUENCE [LARGE SCALE GENOMIC DNA]</scope>
    <source>
        <strain evidence="1 2">A1</strain>
    </source>
</reference>
<dbReference type="Proteomes" id="UP000232688">
    <property type="component" value="Unassembled WGS sequence"/>
</dbReference>
<dbReference type="EMBL" id="LLXH01000395">
    <property type="protein sequence ID" value="PKC67382.1"/>
    <property type="molecule type" value="Genomic_DNA"/>
</dbReference>
<dbReference type="VEuPathDB" id="FungiDB:RhiirA1_458509"/>
<accession>A0A2N0RVT0</accession>
<name>A0A2N0RVT0_9GLOM</name>
<reference evidence="1 2" key="1">
    <citation type="submission" date="2017-10" db="EMBL/GenBank/DDBJ databases">
        <title>Extensive intraspecific genome diversity in a model arbuscular mycorrhizal fungus.</title>
        <authorList>
            <person name="Chen E.C.H."/>
            <person name="Morin E."/>
            <person name="Baudet D."/>
            <person name="Noel J."/>
            <person name="Ndikumana S."/>
            <person name="Charron P."/>
            <person name="St-Onge C."/>
            <person name="Giorgi J."/>
            <person name="Grigoriev I.V."/>
            <person name="Roux C."/>
            <person name="Martin F.M."/>
            <person name="Corradi N."/>
        </authorList>
    </citation>
    <scope>NUCLEOTIDE SEQUENCE [LARGE SCALE GENOMIC DNA]</scope>
    <source>
        <strain evidence="1 2">A1</strain>
    </source>
</reference>
<evidence type="ECO:0000313" key="2">
    <source>
        <dbReference type="Proteomes" id="UP000232688"/>
    </source>
</evidence>
<protein>
    <submittedName>
        <fullName evidence="1">Uncharacterized protein</fullName>
    </submittedName>
</protein>
<organism evidence="1 2">
    <name type="scientific">Rhizophagus irregularis</name>
    <dbReference type="NCBI Taxonomy" id="588596"/>
    <lineage>
        <taxon>Eukaryota</taxon>
        <taxon>Fungi</taxon>
        <taxon>Fungi incertae sedis</taxon>
        <taxon>Mucoromycota</taxon>
        <taxon>Glomeromycotina</taxon>
        <taxon>Glomeromycetes</taxon>
        <taxon>Glomerales</taxon>
        <taxon>Glomeraceae</taxon>
        <taxon>Rhizophagus</taxon>
    </lineage>
</organism>
<sequence>MTDLCPRCEIDVEDWEHVWSCNDNEKSEYDVLIKTLIVLEKKFKDSGDEERYKIVKTLAKEIVIFMTTPFNVLILGGQTDIWLERCSKISEIEKGKGVTMVDKKRKREDQSDVTTEILLEDENRVSNSLIINRPHQDTWRYVYRPDLCNL</sequence>